<gene>
    <name evidence="1" type="ORF">NUW58_g657</name>
</gene>
<reference evidence="1" key="1">
    <citation type="submission" date="2022-10" db="EMBL/GenBank/DDBJ databases">
        <title>Genome Sequence of Xylaria curta.</title>
        <authorList>
            <person name="Buettner E."/>
        </authorList>
    </citation>
    <scope>NUCLEOTIDE SEQUENCE</scope>
    <source>
        <strain evidence="1">Babe10</strain>
    </source>
</reference>
<dbReference type="Proteomes" id="UP001143856">
    <property type="component" value="Unassembled WGS sequence"/>
</dbReference>
<accession>A0ACC1PQ87</accession>
<organism evidence="1 2">
    <name type="scientific">Xylaria curta</name>
    <dbReference type="NCBI Taxonomy" id="42375"/>
    <lineage>
        <taxon>Eukaryota</taxon>
        <taxon>Fungi</taxon>
        <taxon>Dikarya</taxon>
        <taxon>Ascomycota</taxon>
        <taxon>Pezizomycotina</taxon>
        <taxon>Sordariomycetes</taxon>
        <taxon>Xylariomycetidae</taxon>
        <taxon>Xylariales</taxon>
        <taxon>Xylariaceae</taxon>
        <taxon>Xylaria</taxon>
    </lineage>
</organism>
<keyword evidence="2" id="KW-1185">Reference proteome</keyword>
<evidence type="ECO:0000313" key="2">
    <source>
        <dbReference type="Proteomes" id="UP001143856"/>
    </source>
</evidence>
<protein>
    <submittedName>
        <fullName evidence="1">Uncharacterized protein</fullName>
    </submittedName>
</protein>
<name>A0ACC1PQ87_9PEZI</name>
<evidence type="ECO:0000313" key="1">
    <source>
        <dbReference type="EMBL" id="KAJ2997435.1"/>
    </source>
</evidence>
<dbReference type="EMBL" id="JAPDGR010000058">
    <property type="protein sequence ID" value="KAJ2997435.1"/>
    <property type="molecule type" value="Genomic_DNA"/>
</dbReference>
<comment type="caution">
    <text evidence="1">The sequence shown here is derived from an EMBL/GenBank/DDBJ whole genome shotgun (WGS) entry which is preliminary data.</text>
</comment>
<proteinExistence type="predicted"/>
<sequence length="246" mass="27068">MAASRVWLITGASAGIGLELAKVAARCGDCVIAATRSPDKPAGLEDKVTKYSNYIKGAEIIYIIATLFSAIAGCKLLSFIPLGSDASTEITKSRKVTIAEIEAWASVAAEGDYPLGQWQTGLTCKYKRIYAETFSSLEGRGKKDLSLMSAIYPAARFLREIPYRHRNNSWQLRWYICLQIPLVPCTVMLKARIVSHALAQSYREFMIRMSVWSFLEIALSETRLSSAASLSLIHLAIVVLSISIPI</sequence>